<dbReference type="GO" id="GO:0003700">
    <property type="term" value="F:DNA-binding transcription factor activity"/>
    <property type="evidence" value="ECO:0007669"/>
    <property type="project" value="InterPro"/>
</dbReference>
<dbReference type="RefSeq" id="WP_145083371.1">
    <property type="nucleotide sequence ID" value="NZ_CP036274.1"/>
</dbReference>
<evidence type="ECO:0000313" key="1">
    <source>
        <dbReference type="EMBL" id="QDU25069.1"/>
    </source>
</evidence>
<gene>
    <name evidence="1" type="ORF">ETAA8_01300</name>
</gene>
<proteinExistence type="predicted"/>
<organism evidence="1 2">
    <name type="scientific">Anatilimnocola aggregata</name>
    <dbReference type="NCBI Taxonomy" id="2528021"/>
    <lineage>
        <taxon>Bacteria</taxon>
        <taxon>Pseudomonadati</taxon>
        <taxon>Planctomycetota</taxon>
        <taxon>Planctomycetia</taxon>
        <taxon>Pirellulales</taxon>
        <taxon>Pirellulaceae</taxon>
        <taxon>Anatilimnocola</taxon>
    </lineage>
</organism>
<dbReference type="SUPFAM" id="SSF88946">
    <property type="entry name" value="Sigma2 domain of RNA polymerase sigma factors"/>
    <property type="match status" value="1"/>
</dbReference>
<dbReference type="Gene3D" id="1.10.1740.10">
    <property type="match status" value="1"/>
</dbReference>
<keyword evidence="2" id="KW-1185">Reference proteome</keyword>
<dbReference type="Proteomes" id="UP000315017">
    <property type="component" value="Chromosome"/>
</dbReference>
<dbReference type="EMBL" id="CP036274">
    <property type="protein sequence ID" value="QDU25069.1"/>
    <property type="molecule type" value="Genomic_DNA"/>
</dbReference>
<reference evidence="1 2" key="1">
    <citation type="submission" date="2019-02" db="EMBL/GenBank/DDBJ databases">
        <title>Deep-cultivation of Planctomycetes and their phenomic and genomic characterization uncovers novel biology.</title>
        <authorList>
            <person name="Wiegand S."/>
            <person name="Jogler M."/>
            <person name="Boedeker C."/>
            <person name="Pinto D."/>
            <person name="Vollmers J."/>
            <person name="Rivas-Marin E."/>
            <person name="Kohn T."/>
            <person name="Peeters S.H."/>
            <person name="Heuer A."/>
            <person name="Rast P."/>
            <person name="Oberbeckmann S."/>
            <person name="Bunk B."/>
            <person name="Jeske O."/>
            <person name="Meyerdierks A."/>
            <person name="Storesund J.E."/>
            <person name="Kallscheuer N."/>
            <person name="Luecker S."/>
            <person name="Lage O.M."/>
            <person name="Pohl T."/>
            <person name="Merkel B.J."/>
            <person name="Hornburger P."/>
            <person name="Mueller R.-W."/>
            <person name="Bruemmer F."/>
            <person name="Labrenz M."/>
            <person name="Spormann A.M."/>
            <person name="Op den Camp H."/>
            <person name="Overmann J."/>
            <person name="Amann R."/>
            <person name="Jetten M.S.M."/>
            <person name="Mascher T."/>
            <person name="Medema M.H."/>
            <person name="Devos D.P."/>
            <person name="Kaster A.-K."/>
            <person name="Ovreas L."/>
            <person name="Rohde M."/>
            <person name="Galperin M.Y."/>
            <person name="Jogler C."/>
        </authorList>
    </citation>
    <scope>NUCLEOTIDE SEQUENCE [LARGE SCALE GENOMIC DNA]</scope>
    <source>
        <strain evidence="1 2">ETA_A8</strain>
    </source>
</reference>
<evidence type="ECO:0000313" key="2">
    <source>
        <dbReference type="Proteomes" id="UP000315017"/>
    </source>
</evidence>
<sequence length="71" mass="8281">MTAGGIDPLIRRVRGGETKSIAEVIRRFEQPVWWVVAAMLQDFDRSREMLQQVFVNAYLHLGEFQLGRDFQ</sequence>
<name>A0A517Y488_9BACT</name>
<dbReference type="GO" id="GO:0006352">
    <property type="term" value="P:DNA-templated transcription initiation"/>
    <property type="evidence" value="ECO:0007669"/>
    <property type="project" value="InterPro"/>
</dbReference>
<protein>
    <submittedName>
        <fullName evidence="1">RNA polymerase sigma factor</fullName>
    </submittedName>
</protein>
<dbReference type="AlphaFoldDB" id="A0A517Y488"/>
<dbReference type="KEGG" id="aagg:ETAA8_01300"/>
<dbReference type="OrthoDB" id="7041663at2"/>
<accession>A0A517Y488</accession>
<dbReference type="InterPro" id="IPR013325">
    <property type="entry name" value="RNA_pol_sigma_r2"/>
</dbReference>